<gene>
    <name evidence="2" type="ORF">B0T17DRAFT_638482</name>
</gene>
<dbReference type="AlphaFoldDB" id="A0AA40C561"/>
<name>A0AA40C561_9PEZI</name>
<dbReference type="Proteomes" id="UP001174934">
    <property type="component" value="Unassembled WGS sequence"/>
</dbReference>
<keyword evidence="3" id="KW-1185">Reference proteome</keyword>
<sequence>MSLCVEMSPVAHAASSSLPSPFPTTTVRMWATGRICATSFHCQRDESKQQMFAEIVHKIGEATRPISSPLAPFSSSCQAAAVNCLIDCTCSRLINMIDLGRLRTSGRHTKGHTYEVWAVPSYLSTFIWYAFCAACVDNRSGEGTSCRYDPQGDHSLRYATQAQEPTLDDEPGSRRRTIPTYRMSEPPKPLSCVSHVYNAAASGYFRPWHFGLCLRRHRTRSGSPSRTTSTPINSNRTFPLLQQKRENCPFPAFVALGMGTCNVPPACSPHSAAFSLESCPSRPAGLGLHSLLLLYGILLLDRKALLRYPAFVEQQPVQFFLDSQTATVSRRANLAGLPAYLKGWLVTPTGGNASSAYM</sequence>
<comment type="caution">
    <text evidence="2">The sequence shown here is derived from an EMBL/GenBank/DDBJ whole genome shotgun (WGS) entry which is preliminary data.</text>
</comment>
<reference evidence="2" key="1">
    <citation type="submission" date="2023-06" db="EMBL/GenBank/DDBJ databases">
        <title>Genome-scale phylogeny and comparative genomics of the fungal order Sordariales.</title>
        <authorList>
            <consortium name="Lawrence Berkeley National Laboratory"/>
            <person name="Hensen N."/>
            <person name="Bonometti L."/>
            <person name="Westerberg I."/>
            <person name="Brannstrom I.O."/>
            <person name="Guillou S."/>
            <person name="Cros-Aarteil S."/>
            <person name="Calhoun S."/>
            <person name="Haridas S."/>
            <person name="Kuo A."/>
            <person name="Mondo S."/>
            <person name="Pangilinan J."/>
            <person name="Riley R."/>
            <person name="LaButti K."/>
            <person name="Andreopoulos B."/>
            <person name="Lipzen A."/>
            <person name="Chen C."/>
            <person name="Yanf M."/>
            <person name="Daum C."/>
            <person name="Ng V."/>
            <person name="Clum A."/>
            <person name="Steindorff A."/>
            <person name="Ohm R."/>
            <person name="Martin F."/>
            <person name="Silar P."/>
            <person name="Natvig D."/>
            <person name="Lalanne C."/>
            <person name="Gautier V."/>
            <person name="Ament-velasquez S.L."/>
            <person name="Kruys A."/>
            <person name="Hutchinson M.I."/>
            <person name="Powell A.J."/>
            <person name="Barry K."/>
            <person name="Miller A.N."/>
            <person name="Grigoriev I.V."/>
            <person name="Debuchy R."/>
            <person name="Gladieux P."/>
            <person name="Thoren M.H."/>
            <person name="Johannesson H."/>
        </authorList>
    </citation>
    <scope>NUCLEOTIDE SEQUENCE</scope>
    <source>
        <strain evidence="2">SMH3391-2</strain>
    </source>
</reference>
<evidence type="ECO:0000313" key="3">
    <source>
        <dbReference type="Proteomes" id="UP001174934"/>
    </source>
</evidence>
<proteinExistence type="predicted"/>
<evidence type="ECO:0000313" key="2">
    <source>
        <dbReference type="EMBL" id="KAK0624713.1"/>
    </source>
</evidence>
<dbReference type="EMBL" id="JAULSR010000003">
    <property type="protein sequence ID" value="KAK0624713.1"/>
    <property type="molecule type" value="Genomic_DNA"/>
</dbReference>
<evidence type="ECO:0000256" key="1">
    <source>
        <dbReference type="SAM" id="MobiDB-lite"/>
    </source>
</evidence>
<feature type="region of interest" description="Disordered" evidence="1">
    <location>
        <begin position="160"/>
        <end position="181"/>
    </location>
</feature>
<organism evidence="2 3">
    <name type="scientific">Bombardia bombarda</name>
    <dbReference type="NCBI Taxonomy" id="252184"/>
    <lineage>
        <taxon>Eukaryota</taxon>
        <taxon>Fungi</taxon>
        <taxon>Dikarya</taxon>
        <taxon>Ascomycota</taxon>
        <taxon>Pezizomycotina</taxon>
        <taxon>Sordariomycetes</taxon>
        <taxon>Sordariomycetidae</taxon>
        <taxon>Sordariales</taxon>
        <taxon>Lasiosphaeriaceae</taxon>
        <taxon>Bombardia</taxon>
    </lineage>
</organism>
<accession>A0AA40C561</accession>
<protein>
    <submittedName>
        <fullName evidence="2">Uncharacterized protein</fullName>
    </submittedName>
</protein>